<dbReference type="Pfam" id="PF05257">
    <property type="entry name" value="CHAP"/>
    <property type="match status" value="1"/>
</dbReference>
<comment type="caution">
    <text evidence="8">The sequence shown here is derived from an EMBL/GenBank/DDBJ whole genome shotgun (WGS) entry which is preliminary data.</text>
</comment>
<evidence type="ECO:0000256" key="5">
    <source>
        <dbReference type="ARBA" id="ARBA00022840"/>
    </source>
</evidence>
<dbReference type="SUPFAM" id="SSF52440">
    <property type="entry name" value="PreATP-grasp domain"/>
    <property type="match status" value="1"/>
</dbReference>
<proteinExistence type="inferred from homology"/>
<dbReference type="NCBIfam" id="NF007801">
    <property type="entry name" value="PRK10507.1"/>
    <property type="match status" value="1"/>
</dbReference>
<dbReference type="Pfam" id="PF03738">
    <property type="entry name" value="GSP_synth"/>
    <property type="match status" value="1"/>
</dbReference>
<feature type="domain" description="Peptidase C51" evidence="7">
    <location>
        <begin position="34"/>
        <end position="176"/>
    </location>
</feature>
<protein>
    <submittedName>
        <fullName evidence="8">Bifunctional glutathionylspermidine amidase/synthase</fullName>
    </submittedName>
</protein>
<evidence type="ECO:0000256" key="6">
    <source>
        <dbReference type="ARBA" id="ARBA00022842"/>
    </source>
</evidence>
<dbReference type="Gene3D" id="3.90.1720.10">
    <property type="entry name" value="endopeptidase domain like (from Nostoc punctiforme)"/>
    <property type="match status" value="1"/>
</dbReference>
<keyword evidence="2" id="KW-0436">Ligase</keyword>
<dbReference type="PROSITE" id="PS50911">
    <property type="entry name" value="CHAP"/>
    <property type="match status" value="1"/>
</dbReference>
<evidence type="ECO:0000259" key="7">
    <source>
        <dbReference type="PROSITE" id="PS50911"/>
    </source>
</evidence>
<keyword evidence="9" id="KW-1185">Reference proteome</keyword>
<evidence type="ECO:0000313" key="8">
    <source>
        <dbReference type="EMBL" id="MBC9131639.1"/>
    </source>
</evidence>
<dbReference type="InterPro" id="IPR038765">
    <property type="entry name" value="Papain-like_cys_pep_sf"/>
</dbReference>
<gene>
    <name evidence="8" type="primary">gss</name>
    <name evidence="8" type="ORF">FcAc13_10025</name>
</gene>
<organism evidence="8 9">
    <name type="scientific">Frischella japonica</name>
    <dbReference type="NCBI Taxonomy" id="2741544"/>
    <lineage>
        <taxon>Bacteria</taxon>
        <taxon>Pseudomonadati</taxon>
        <taxon>Pseudomonadota</taxon>
        <taxon>Gammaproteobacteria</taxon>
        <taxon>Orbales</taxon>
        <taxon>Orbaceae</taxon>
        <taxon>Frischella</taxon>
    </lineage>
</organism>
<dbReference type="EMBL" id="JABURY010000019">
    <property type="protein sequence ID" value="MBC9131639.1"/>
    <property type="molecule type" value="Genomic_DNA"/>
</dbReference>
<reference evidence="8 9" key="1">
    <citation type="submission" date="2020-06" db="EMBL/GenBank/DDBJ databases">
        <title>Frischella cerana isolated from Apis cerana gut homogenate.</title>
        <authorList>
            <person name="Wolter L.A."/>
            <person name="Suenami S."/>
            <person name="Miyazaki R."/>
        </authorList>
    </citation>
    <scope>NUCLEOTIDE SEQUENCE [LARGE SCALE GENOMIC DNA]</scope>
    <source>
        <strain evidence="8 9">Ac13</strain>
    </source>
</reference>
<dbReference type="InterPro" id="IPR051705">
    <property type="entry name" value="Gsp_Synthetase/Amidase"/>
</dbReference>
<dbReference type="PANTHER" id="PTHR30094">
    <property type="entry name" value="BIFUNCTIONAL GLUTATHIONYLSPERMIDINE SYNTHETASE/AMIDASE-RELATED"/>
    <property type="match status" value="1"/>
</dbReference>
<dbReference type="InterPro" id="IPR005494">
    <property type="entry name" value="GSPS_pre-ATP-grasp-like_dom"/>
</dbReference>
<evidence type="ECO:0000256" key="2">
    <source>
        <dbReference type="ARBA" id="ARBA00022598"/>
    </source>
</evidence>
<keyword evidence="5" id="KW-0067">ATP-binding</keyword>
<dbReference type="PANTHER" id="PTHR30094:SF0">
    <property type="entry name" value="BIFUNCTIONAL GLUTATHIONYLSPERMIDINE SYNTHETASE_AMIDASE-RELATED"/>
    <property type="match status" value="1"/>
</dbReference>
<dbReference type="InterPro" id="IPR016185">
    <property type="entry name" value="PreATP-grasp_dom_sf"/>
</dbReference>
<comment type="similarity">
    <text evidence="1">In the C-terminal section; belongs to the glutathionylspermidine synthase preATP-grasp family.</text>
</comment>
<evidence type="ECO:0000256" key="4">
    <source>
        <dbReference type="ARBA" id="ARBA00022741"/>
    </source>
</evidence>
<name>A0ABR7QZJ6_9GAMM</name>
<sequence length="628" mass="72164">MSVSFVNETEPFGTLLGFAPGGVAIYSSDYTTINKNDYPDDISYRSYIGHEYMGYKWQCVEFARRFLYINYGMVFTDVGMAYEIFSLRILRRVVDEALLPLQAFANGSQKAPVAGALLIWQESGIFKHTGHVAIITEVFADKIRIVEQNVIHHRLPVGQQWTRELRLHINDGHYVLHDDFQDTIILGWMIQTDDTTYSLPQPSTPLPYRSIHCEHLDNHGQFNGKWLNENDAIEQAYVLANGHKINHDDPYQYFTMSACAEQELIRATNELHLMYLHATDKVLKDDNLLKNFDIPEILWPRLRLSWQKRRYQMISGRIDFCMDERGLKSYEYNADSASCHTECGLITQKWVEQSGLSIGSNPGSALLDSLADCWKHSDAKQFVHIMQDNDSEENYHALFMQKALTQAGFESKILHGLDDLHWDSRGRVVDNENRKVKCVWKTWAWETVLEQLRQESESQVAAPPIRTGQADDKVRLIDVLLRPEILVFEPLWTIIPSNKAISPVLWALFPDHRYLLESEFELNDQLIKKGYAVKPIAGRCGSNIELVNSKEQVLDKTLGRFARQENIYQQLWCLPKVANKYLQICTFTVGGHYGGACLRSDSSLVIKGESDMEVLRVINDQDFVQNKT</sequence>
<dbReference type="Proteomes" id="UP000651208">
    <property type="component" value="Unassembled WGS sequence"/>
</dbReference>
<evidence type="ECO:0000256" key="1">
    <source>
        <dbReference type="ARBA" id="ARBA00008227"/>
    </source>
</evidence>
<dbReference type="SUPFAM" id="SSF54001">
    <property type="entry name" value="Cysteine proteinases"/>
    <property type="match status" value="1"/>
</dbReference>
<dbReference type="RefSeq" id="WP_187756081.1">
    <property type="nucleotide sequence ID" value="NZ_JABURY010000019.1"/>
</dbReference>
<evidence type="ECO:0000313" key="9">
    <source>
        <dbReference type="Proteomes" id="UP000651208"/>
    </source>
</evidence>
<accession>A0ABR7QZJ6</accession>
<dbReference type="Gene3D" id="3.30.1490.330">
    <property type="match status" value="1"/>
</dbReference>
<dbReference type="InterPro" id="IPR007921">
    <property type="entry name" value="CHAP_dom"/>
</dbReference>
<evidence type="ECO:0000256" key="3">
    <source>
        <dbReference type="ARBA" id="ARBA00022723"/>
    </source>
</evidence>
<dbReference type="SUPFAM" id="SSF56059">
    <property type="entry name" value="Glutathione synthetase ATP-binding domain-like"/>
    <property type="match status" value="1"/>
</dbReference>
<keyword evidence="3" id="KW-0479">Metal-binding</keyword>
<keyword evidence="6" id="KW-0460">Magnesium</keyword>
<keyword evidence="4" id="KW-0547">Nucleotide-binding</keyword>